<keyword evidence="13" id="KW-1185">Reference proteome</keyword>
<dbReference type="InterPro" id="IPR005845">
    <property type="entry name" value="A-D-PHexomutase_a/b/a-II"/>
</dbReference>
<feature type="domain" description="Alpha-D-phosphohexomutase C-terminal" evidence="8">
    <location>
        <begin position="424"/>
        <end position="464"/>
    </location>
</feature>
<evidence type="ECO:0000313" key="12">
    <source>
        <dbReference type="EMBL" id="MYL25275.1"/>
    </source>
</evidence>
<evidence type="ECO:0000256" key="1">
    <source>
        <dbReference type="ARBA" id="ARBA00001946"/>
    </source>
</evidence>
<evidence type="ECO:0000256" key="4">
    <source>
        <dbReference type="ARBA" id="ARBA00022723"/>
    </source>
</evidence>
<accession>A0A9X4Y9I2</accession>
<comment type="similarity">
    <text evidence="2 7">Belongs to the phosphohexose mutase family.</text>
</comment>
<dbReference type="GO" id="GO:0006048">
    <property type="term" value="P:UDP-N-acetylglucosamine biosynthetic process"/>
    <property type="evidence" value="ECO:0007669"/>
    <property type="project" value="TreeGrafter"/>
</dbReference>
<dbReference type="InterPro" id="IPR036900">
    <property type="entry name" value="A-D-PHexomutase_C_sf"/>
</dbReference>
<evidence type="ECO:0000313" key="13">
    <source>
        <dbReference type="Proteomes" id="UP000460751"/>
    </source>
</evidence>
<keyword evidence="3" id="KW-0597">Phosphoprotein</keyword>
<comment type="caution">
    <text evidence="12">The sequence shown here is derived from an EMBL/GenBank/DDBJ whole genome shotgun (WGS) entry which is preliminary data.</text>
</comment>
<dbReference type="GO" id="GO:0008966">
    <property type="term" value="F:phosphoglucosamine mutase activity"/>
    <property type="evidence" value="ECO:0007669"/>
    <property type="project" value="TreeGrafter"/>
</dbReference>
<keyword evidence="5 7" id="KW-0460">Magnesium</keyword>
<dbReference type="GO" id="GO:0005975">
    <property type="term" value="P:carbohydrate metabolic process"/>
    <property type="evidence" value="ECO:0007669"/>
    <property type="project" value="InterPro"/>
</dbReference>
<dbReference type="OrthoDB" id="9803322at2"/>
<reference evidence="12 13" key="1">
    <citation type="submission" date="2019-11" db="EMBL/GenBank/DDBJ databases">
        <title>Genome sequences of 17 halophilic strains isolated from different environments.</title>
        <authorList>
            <person name="Furrow R.E."/>
        </authorList>
    </citation>
    <scope>NUCLEOTIDE SEQUENCE [LARGE SCALE GENOMIC DNA]</scope>
    <source>
        <strain evidence="12 13">22507_15_FS</strain>
    </source>
</reference>
<dbReference type="GO" id="GO:0009252">
    <property type="term" value="P:peptidoglycan biosynthetic process"/>
    <property type="evidence" value="ECO:0007669"/>
    <property type="project" value="TreeGrafter"/>
</dbReference>
<evidence type="ECO:0000259" key="8">
    <source>
        <dbReference type="Pfam" id="PF00408"/>
    </source>
</evidence>
<dbReference type="AlphaFoldDB" id="A0A9X4Y9I2"/>
<dbReference type="InterPro" id="IPR005844">
    <property type="entry name" value="A-D-PHexomutase_a/b/a-I"/>
</dbReference>
<feature type="domain" description="Alpha-D-phosphohexomutase alpha/beta/alpha" evidence="10">
    <location>
        <begin position="161"/>
        <end position="258"/>
    </location>
</feature>
<evidence type="ECO:0000256" key="2">
    <source>
        <dbReference type="ARBA" id="ARBA00010231"/>
    </source>
</evidence>
<dbReference type="GO" id="GO:0005829">
    <property type="term" value="C:cytosol"/>
    <property type="evidence" value="ECO:0007669"/>
    <property type="project" value="TreeGrafter"/>
</dbReference>
<dbReference type="PROSITE" id="PS00710">
    <property type="entry name" value="PGM_PMM"/>
    <property type="match status" value="1"/>
</dbReference>
<dbReference type="Pfam" id="PF00408">
    <property type="entry name" value="PGM_PMM_IV"/>
    <property type="match status" value="1"/>
</dbReference>
<dbReference type="InterPro" id="IPR016055">
    <property type="entry name" value="A-D-PHexomutase_a/b/a-I/II/III"/>
</dbReference>
<dbReference type="InterPro" id="IPR050060">
    <property type="entry name" value="Phosphoglucosamine_mutase"/>
</dbReference>
<evidence type="ECO:0000256" key="3">
    <source>
        <dbReference type="ARBA" id="ARBA00022553"/>
    </source>
</evidence>
<dbReference type="RefSeq" id="WP_160897752.1">
    <property type="nucleotide sequence ID" value="NZ_WMEX01000001.1"/>
</dbReference>
<dbReference type="Pfam" id="PF02880">
    <property type="entry name" value="PGM_PMM_III"/>
    <property type="match status" value="1"/>
</dbReference>
<evidence type="ECO:0000256" key="5">
    <source>
        <dbReference type="ARBA" id="ARBA00022842"/>
    </source>
</evidence>
<feature type="domain" description="Alpha-D-phosphohexomutase alpha/beta/alpha" evidence="11">
    <location>
        <begin position="262"/>
        <end position="381"/>
    </location>
</feature>
<dbReference type="PANTHER" id="PTHR42946">
    <property type="entry name" value="PHOSPHOHEXOSE MUTASE"/>
    <property type="match status" value="1"/>
</dbReference>
<dbReference type="PANTHER" id="PTHR42946:SF1">
    <property type="entry name" value="PHOSPHOGLUCOMUTASE (ALPHA-D-GLUCOSE-1,6-BISPHOSPHATE-DEPENDENT)"/>
    <property type="match status" value="1"/>
</dbReference>
<dbReference type="GO" id="GO:0000287">
    <property type="term" value="F:magnesium ion binding"/>
    <property type="evidence" value="ECO:0007669"/>
    <property type="project" value="InterPro"/>
</dbReference>
<protein>
    <submittedName>
        <fullName evidence="12">Phosphomannomutase</fullName>
    </submittedName>
</protein>
<dbReference type="InterPro" id="IPR005843">
    <property type="entry name" value="A-D-PHexomutase_C"/>
</dbReference>
<dbReference type="EMBL" id="WMEX01000001">
    <property type="protein sequence ID" value="MYL25275.1"/>
    <property type="molecule type" value="Genomic_DNA"/>
</dbReference>
<dbReference type="SUPFAM" id="SSF53738">
    <property type="entry name" value="Phosphoglucomutase, first 3 domains"/>
    <property type="match status" value="3"/>
</dbReference>
<feature type="domain" description="Alpha-D-phosphohexomutase alpha/beta/alpha" evidence="9">
    <location>
        <begin position="17"/>
        <end position="138"/>
    </location>
</feature>
<proteinExistence type="inferred from homology"/>
<organism evidence="12 13">
    <name type="scientific">Vreelandella halophila</name>
    <dbReference type="NCBI Taxonomy" id="86177"/>
    <lineage>
        <taxon>Bacteria</taxon>
        <taxon>Pseudomonadati</taxon>
        <taxon>Pseudomonadota</taxon>
        <taxon>Gammaproteobacteria</taxon>
        <taxon>Oceanospirillales</taxon>
        <taxon>Halomonadaceae</taxon>
        <taxon>Vreelandella</taxon>
    </lineage>
</organism>
<dbReference type="Gene3D" id="3.30.310.50">
    <property type="entry name" value="Alpha-D-phosphohexomutase, C-terminal domain"/>
    <property type="match status" value="1"/>
</dbReference>
<evidence type="ECO:0000256" key="7">
    <source>
        <dbReference type="RuleBase" id="RU004326"/>
    </source>
</evidence>
<dbReference type="InterPro" id="IPR016066">
    <property type="entry name" value="A-D-PHexomutase_CS"/>
</dbReference>
<evidence type="ECO:0000259" key="11">
    <source>
        <dbReference type="Pfam" id="PF02880"/>
    </source>
</evidence>
<dbReference type="GO" id="GO:0004615">
    <property type="term" value="F:phosphomannomutase activity"/>
    <property type="evidence" value="ECO:0007669"/>
    <property type="project" value="TreeGrafter"/>
</dbReference>
<dbReference type="Proteomes" id="UP000460751">
    <property type="component" value="Unassembled WGS sequence"/>
</dbReference>
<dbReference type="InterPro" id="IPR005846">
    <property type="entry name" value="A-D-PHexomutase_a/b/a-III"/>
</dbReference>
<gene>
    <name evidence="12" type="ORF">GLW01_00555</name>
</gene>
<evidence type="ECO:0000256" key="6">
    <source>
        <dbReference type="ARBA" id="ARBA00023235"/>
    </source>
</evidence>
<dbReference type="Pfam" id="PF02878">
    <property type="entry name" value="PGM_PMM_I"/>
    <property type="match status" value="1"/>
</dbReference>
<evidence type="ECO:0000259" key="10">
    <source>
        <dbReference type="Pfam" id="PF02879"/>
    </source>
</evidence>
<keyword evidence="6" id="KW-0413">Isomerase</keyword>
<name>A0A9X4Y9I2_9GAMM</name>
<sequence>MAAPQTTDRIITNSQINFGTSGARGLVEQFTDDACAAFTVAFLGQMQSRFQFQRVAIAIDRRPSSPQMAAACAGAAQALGLEVDYYGILPTPTLALQAMSDGIPAIMITGSHIPFDRNGIKFYRPDGEISKADEAGILDADQPLPHYQPALPEASPQARTHYIQRYTSLHEPDALKGQRIGLYEHSAAGRDINREILEALGAEVVSLGRTDEFVPIDTEAVSETDRAQAREWAKTHHLDAIISTDGDGDRPLVADENGEWLNGDILGLLCARSLGIEAIATPVSCNTAIELSGAFRKVSRTRIGSPHVIEAMGHLAQEYKTVAGFEANGGFLLETTLQIGSRTLRGLPTRDAVLPALTVLAEGTSQNNPLSQLLEDLPNRYTASDRIQNFPPQESRALIHQWENDPGSLSEKLELGSPIKLIDTTDGLRATLSNGWIIHFRPSGNAPELRCYCEAETIEATQTLLRKLLHVQNS</sequence>
<dbReference type="Gene3D" id="3.40.120.10">
    <property type="entry name" value="Alpha-D-Glucose-1,6-Bisphosphate, subunit A, domain 3"/>
    <property type="match status" value="3"/>
</dbReference>
<keyword evidence="4 7" id="KW-0479">Metal-binding</keyword>
<evidence type="ECO:0000259" key="9">
    <source>
        <dbReference type="Pfam" id="PF02878"/>
    </source>
</evidence>
<dbReference type="SUPFAM" id="SSF55957">
    <property type="entry name" value="Phosphoglucomutase, C-terminal domain"/>
    <property type="match status" value="1"/>
</dbReference>
<comment type="cofactor">
    <cofactor evidence="1">
        <name>Mg(2+)</name>
        <dbReference type="ChEBI" id="CHEBI:18420"/>
    </cofactor>
</comment>
<dbReference type="CDD" id="cd03088">
    <property type="entry name" value="ManB"/>
    <property type="match status" value="1"/>
</dbReference>
<dbReference type="Pfam" id="PF02879">
    <property type="entry name" value="PGM_PMM_II"/>
    <property type="match status" value="1"/>
</dbReference>